<feature type="domain" description="Penicillin-binding protein transpeptidase" evidence="5">
    <location>
        <begin position="233"/>
        <end position="540"/>
    </location>
</feature>
<dbReference type="InterPro" id="IPR001460">
    <property type="entry name" value="PCN-bd_Tpept"/>
</dbReference>
<evidence type="ECO:0000256" key="4">
    <source>
        <dbReference type="SAM" id="MobiDB-lite"/>
    </source>
</evidence>
<evidence type="ECO:0000313" key="8">
    <source>
        <dbReference type="Proteomes" id="UP000198802"/>
    </source>
</evidence>
<name>A0A0S4QY16_9ACTN</name>
<dbReference type="Gene3D" id="1.10.150.770">
    <property type="match status" value="1"/>
</dbReference>
<dbReference type="InterPro" id="IPR036138">
    <property type="entry name" value="PBP_dimer_sf"/>
</dbReference>
<evidence type="ECO:0000256" key="3">
    <source>
        <dbReference type="ARBA" id="ARBA00023136"/>
    </source>
</evidence>
<dbReference type="GO" id="GO:0051301">
    <property type="term" value="P:cell division"/>
    <property type="evidence" value="ECO:0007669"/>
    <property type="project" value="UniProtKB-KW"/>
</dbReference>
<dbReference type="PANTHER" id="PTHR30627">
    <property type="entry name" value="PEPTIDOGLYCAN D,D-TRANSPEPTIDASE"/>
    <property type="match status" value="1"/>
</dbReference>
<dbReference type="GO" id="GO:0008658">
    <property type="term" value="F:penicillin binding"/>
    <property type="evidence" value="ECO:0007669"/>
    <property type="project" value="InterPro"/>
</dbReference>
<feature type="region of interest" description="Disordered" evidence="4">
    <location>
        <begin position="177"/>
        <end position="201"/>
    </location>
</feature>
<evidence type="ECO:0000256" key="1">
    <source>
        <dbReference type="ARBA" id="ARBA00004370"/>
    </source>
</evidence>
<keyword evidence="7" id="KW-0132">Cell division</keyword>
<dbReference type="Proteomes" id="UP000198802">
    <property type="component" value="Unassembled WGS sequence"/>
</dbReference>
<evidence type="ECO:0000259" key="6">
    <source>
        <dbReference type="Pfam" id="PF03717"/>
    </source>
</evidence>
<keyword evidence="8" id="KW-1185">Reference proteome</keyword>
<reference evidence="8" key="1">
    <citation type="submission" date="2015-11" db="EMBL/GenBank/DDBJ databases">
        <authorList>
            <person name="Varghese N."/>
        </authorList>
    </citation>
    <scope>NUCLEOTIDE SEQUENCE [LARGE SCALE GENOMIC DNA]</scope>
    <source>
        <strain evidence="8">DSM 45899</strain>
    </source>
</reference>
<dbReference type="InterPro" id="IPR012338">
    <property type="entry name" value="Beta-lactam/transpept-like"/>
</dbReference>
<dbReference type="Gene3D" id="3.30.450.330">
    <property type="match status" value="1"/>
</dbReference>
<dbReference type="SUPFAM" id="SSF56519">
    <property type="entry name" value="Penicillin binding protein dimerisation domain"/>
    <property type="match status" value="1"/>
</dbReference>
<dbReference type="InterPro" id="IPR050515">
    <property type="entry name" value="Beta-lactam/transpept"/>
</dbReference>
<dbReference type="EMBL" id="FAOZ01000028">
    <property type="protein sequence ID" value="CUU59446.1"/>
    <property type="molecule type" value="Genomic_DNA"/>
</dbReference>
<dbReference type="Gene3D" id="3.40.710.10">
    <property type="entry name" value="DD-peptidase/beta-lactamase superfamily"/>
    <property type="match status" value="1"/>
</dbReference>
<sequence length="565" mass="59720">MVAVLVVIAGRLAQLQGFGSSAYAEAAHQQVLRKSVLPADRGMITDRHGYPLARDIEQRAVYADPFVMSEAEILTAARKLAPVIGRSENELRKLMTTNRKARFVYLGRGFERSVGDEVTGLGLSGIGVLDERGRSYPAGTLGANFVGFTSRGDNDVLDGRAGLELAYDDVLHGTNGRRQIEADPSGREIPSAQSMEKEPVDGSTLRLTIEKDIQWEAQRAIAEVVRNSEADGGTIVVMQPKTGDLLALADAPQYDPNNITERDQDAIGNRSTGQAFEPGSVNKVITMAAALDRSLIDATTPITVPSSIERGGVRINDSEPHGTEHLTAAGVLARSSNIGTVQIAERVGSANLEEMMRAFGLGEKTELDFPGETAGILPAASDWSGSQAATIAYGQGMSATAIQMASVYATVANGGLRVAPRLVDAVIGPDGVAQETAREPERRVISTETATTLTRMLEEVATNQGTAPAAEVTGYRVAGKTGTAKRYDAASGGYKGYISSFIGFAPADDPQIVVEVVLDNPQNGAYYGGEVAAPVFSKVMSFALTTLGVPPPGTKPESLVLDLDR</sequence>
<dbReference type="Pfam" id="PF00905">
    <property type="entry name" value="Transpeptidase"/>
    <property type="match status" value="1"/>
</dbReference>
<keyword evidence="7" id="KW-0131">Cell cycle</keyword>
<dbReference type="GO" id="GO:0071555">
    <property type="term" value="P:cell wall organization"/>
    <property type="evidence" value="ECO:0007669"/>
    <property type="project" value="TreeGrafter"/>
</dbReference>
<keyword evidence="3" id="KW-0472">Membrane</keyword>
<dbReference type="GO" id="GO:0005886">
    <property type="term" value="C:plasma membrane"/>
    <property type="evidence" value="ECO:0007669"/>
    <property type="project" value="TreeGrafter"/>
</dbReference>
<dbReference type="PANTHER" id="PTHR30627:SF1">
    <property type="entry name" value="PEPTIDOGLYCAN D,D-TRANSPEPTIDASE FTSI"/>
    <property type="match status" value="1"/>
</dbReference>
<gene>
    <name evidence="7" type="ORF">Ga0074812_12816</name>
</gene>
<proteinExistence type="inferred from homology"/>
<dbReference type="Gene3D" id="3.90.1310.10">
    <property type="entry name" value="Penicillin-binding protein 2a (Domain 2)"/>
    <property type="match status" value="1"/>
</dbReference>
<dbReference type="Pfam" id="PF03717">
    <property type="entry name" value="PBP_dimer"/>
    <property type="match status" value="1"/>
</dbReference>
<dbReference type="SUPFAM" id="SSF56601">
    <property type="entry name" value="beta-lactamase/transpeptidase-like"/>
    <property type="match status" value="1"/>
</dbReference>
<dbReference type="AlphaFoldDB" id="A0A0S4QY16"/>
<evidence type="ECO:0000256" key="2">
    <source>
        <dbReference type="ARBA" id="ARBA00007171"/>
    </source>
</evidence>
<organism evidence="7 8">
    <name type="scientific">Parafrankia irregularis</name>
    <dbReference type="NCBI Taxonomy" id="795642"/>
    <lineage>
        <taxon>Bacteria</taxon>
        <taxon>Bacillati</taxon>
        <taxon>Actinomycetota</taxon>
        <taxon>Actinomycetes</taxon>
        <taxon>Frankiales</taxon>
        <taxon>Frankiaceae</taxon>
        <taxon>Parafrankia</taxon>
    </lineage>
</organism>
<protein>
    <submittedName>
        <fullName evidence="7">Cell division protein FtsI (Penicillin-binding protein 3)</fullName>
    </submittedName>
</protein>
<evidence type="ECO:0000259" key="5">
    <source>
        <dbReference type="Pfam" id="PF00905"/>
    </source>
</evidence>
<feature type="domain" description="Penicillin-binding protein dimerisation" evidence="6">
    <location>
        <begin position="37"/>
        <end position="190"/>
    </location>
</feature>
<evidence type="ECO:0000313" key="7">
    <source>
        <dbReference type="EMBL" id="CUU59446.1"/>
    </source>
</evidence>
<accession>A0A0S4QY16</accession>
<dbReference type="InterPro" id="IPR005311">
    <property type="entry name" value="PBP_dimer"/>
</dbReference>
<comment type="subcellular location">
    <subcellularLocation>
        <location evidence="1">Membrane</location>
    </subcellularLocation>
</comment>
<comment type="similarity">
    <text evidence="2">Belongs to the transpeptidase family.</text>
</comment>